<reference evidence="1 2" key="2">
    <citation type="submission" date="2007-06" db="EMBL/GenBank/DDBJ databases">
        <title>Draft genome sequence of Pseudoflavonifractor capillosus ATCC 29799.</title>
        <authorList>
            <person name="Sudarsanam P."/>
            <person name="Ley R."/>
            <person name="Guruge J."/>
            <person name="Turnbaugh P.J."/>
            <person name="Mahowald M."/>
            <person name="Liep D."/>
            <person name="Gordon J."/>
        </authorList>
    </citation>
    <scope>NUCLEOTIDE SEQUENCE [LARGE SCALE GENOMIC DNA]</scope>
    <source>
        <strain evidence="1 2">ATCC 29799</strain>
    </source>
</reference>
<dbReference type="EMBL" id="AAXG02000028">
    <property type="protein sequence ID" value="EDM99138.1"/>
    <property type="molecule type" value="Genomic_DNA"/>
</dbReference>
<organism evidence="1 2">
    <name type="scientific">Pseudoflavonifractor capillosus ATCC 29799</name>
    <dbReference type="NCBI Taxonomy" id="411467"/>
    <lineage>
        <taxon>Bacteria</taxon>
        <taxon>Bacillati</taxon>
        <taxon>Bacillota</taxon>
        <taxon>Clostridia</taxon>
        <taxon>Eubacteriales</taxon>
        <taxon>Oscillospiraceae</taxon>
        <taxon>Pseudoflavonifractor</taxon>
    </lineage>
</organism>
<comment type="caution">
    <text evidence="1">The sequence shown here is derived from an EMBL/GenBank/DDBJ whole genome shotgun (WGS) entry which is preliminary data.</text>
</comment>
<keyword evidence="2" id="KW-1185">Reference proteome</keyword>
<protein>
    <submittedName>
        <fullName evidence="1">Uncharacterized protein</fullName>
    </submittedName>
</protein>
<gene>
    <name evidence="1" type="ORF">BACCAP_03064</name>
</gene>
<reference evidence="1 2" key="1">
    <citation type="submission" date="2007-04" db="EMBL/GenBank/DDBJ databases">
        <authorList>
            <person name="Fulton L."/>
            <person name="Clifton S."/>
            <person name="Fulton B."/>
            <person name="Xu J."/>
            <person name="Minx P."/>
            <person name="Pepin K.H."/>
            <person name="Johnson M."/>
            <person name="Thiruvilangam P."/>
            <person name="Bhonagiri V."/>
            <person name="Nash W.E."/>
            <person name="Mardis E.R."/>
            <person name="Wilson R.K."/>
        </authorList>
    </citation>
    <scope>NUCLEOTIDE SEQUENCE [LARGE SCALE GENOMIC DNA]</scope>
    <source>
        <strain evidence="1 2">ATCC 29799</strain>
    </source>
</reference>
<proteinExistence type="predicted"/>
<evidence type="ECO:0000313" key="1">
    <source>
        <dbReference type="EMBL" id="EDM99138.1"/>
    </source>
</evidence>
<sequence length="271" mass="32445">MLIRLEEGYFLKFCNFLLRVDGIRETARDDFEAVIEKGLRTYRPVRQKYLYSIEMEIVEERFFWMSCDYDDAKRFRDFVINRETGERQPNPRSKEQIEPKQQFFACYDCATHMLYLNDMTRRPFLEKYLSDTLQKEFKINNVYASVDEFCDRVKTIRGFQYTQVDNLFSRNSDLFMQIGNMWGQDLPSKIQLKMTYGDIPVHGGGRQIIDIFRHHKEEFDNVIIIGCDDEGVEQTFDFSSLLKHLEIHPVKDENEQFTPDEVKELLLKELR</sequence>
<accession>A6NXW8</accession>
<name>A6NXW8_9FIRM</name>
<dbReference type="eggNOG" id="ENOG5033AHH">
    <property type="taxonomic scope" value="Bacteria"/>
</dbReference>
<dbReference type="Proteomes" id="UP000003639">
    <property type="component" value="Unassembled WGS sequence"/>
</dbReference>
<dbReference type="AlphaFoldDB" id="A6NXW8"/>
<dbReference type="STRING" id="411467.BACCAP_03064"/>
<evidence type="ECO:0000313" key="2">
    <source>
        <dbReference type="Proteomes" id="UP000003639"/>
    </source>
</evidence>